<protein>
    <recommendedName>
        <fullName evidence="2">Reverse transcriptase Ty1/copia-type domain-containing protein</fullName>
    </recommendedName>
</protein>
<dbReference type="CDD" id="cd09272">
    <property type="entry name" value="RNase_HI_RT_Ty1"/>
    <property type="match status" value="1"/>
</dbReference>
<dbReference type="PANTHER" id="PTHR11439:SF483">
    <property type="entry name" value="PEPTIDE SYNTHASE GLIP-LIKE, PUTATIVE (AFU_ORTHOLOGUE AFUA_3G12920)-RELATED"/>
    <property type="match status" value="1"/>
</dbReference>
<dbReference type="GO" id="GO:0071897">
    <property type="term" value="P:DNA biosynthetic process"/>
    <property type="evidence" value="ECO:0007669"/>
    <property type="project" value="UniProtKB-ARBA"/>
</dbReference>
<gene>
    <name evidence="1" type="ORF">g.15549</name>
</gene>
<dbReference type="InterPro" id="IPR043502">
    <property type="entry name" value="DNA/RNA_pol_sf"/>
</dbReference>
<evidence type="ECO:0000313" key="1">
    <source>
        <dbReference type="EMBL" id="JAT89326.1"/>
    </source>
</evidence>
<dbReference type="Gene3D" id="3.30.420.10">
    <property type="entry name" value="Ribonuclease H-like superfamily/Ribonuclease H"/>
    <property type="match status" value="1"/>
</dbReference>
<dbReference type="AlphaFoldDB" id="A0A1E1WR55"/>
<name>A0A1E1WR55_PECGO</name>
<proteinExistence type="predicted"/>
<dbReference type="SUPFAM" id="SSF56672">
    <property type="entry name" value="DNA/RNA polymerases"/>
    <property type="match status" value="1"/>
</dbReference>
<dbReference type="GO" id="GO:0003676">
    <property type="term" value="F:nucleic acid binding"/>
    <property type="evidence" value="ECO:0007669"/>
    <property type="project" value="InterPro"/>
</dbReference>
<dbReference type="InterPro" id="IPR036397">
    <property type="entry name" value="RNaseH_sf"/>
</dbReference>
<sequence length="202" mass="23102">VNTLSRFNREPKSVHWNAIKRIFRYLQGTKDMKLIYTKDGNEDITGYCDADWASDVRDRKSCTGYTFMLQGGAISWRSHKQQTVALSTAEAEYMAMSSAAQEALWLQQLHGELQQQSNQNPLVIFSDNQSAIRLSTSDCYLPRSKHIDIRYHFLKDHVNNLKIKFCYISGDKMIADFLTKGTSADKHLYCVTKMGLRSRGGC</sequence>
<organism evidence="1">
    <name type="scientific">Pectinophora gossypiella</name>
    <name type="common">Cotton pink bollworm</name>
    <name type="synonym">Depressaria gossypiella</name>
    <dbReference type="NCBI Taxonomy" id="13191"/>
    <lineage>
        <taxon>Eukaryota</taxon>
        <taxon>Metazoa</taxon>
        <taxon>Ecdysozoa</taxon>
        <taxon>Arthropoda</taxon>
        <taxon>Hexapoda</taxon>
        <taxon>Insecta</taxon>
        <taxon>Pterygota</taxon>
        <taxon>Neoptera</taxon>
        <taxon>Endopterygota</taxon>
        <taxon>Lepidoptera</taxon>
        <taxon>Glossata</taxon>
        <taxon>Ditrysia</taxon>
        <taxon>Gelechioidea</taxon>
        <taxon>Gelechiidae</taxon>
        <taxon>Apatetrinae</taxon>
        <taxon>Pectinophora</taxon>
    </lineage>
</organism>
<reference evidence="1" key="1">
    <citation type="submission" date="2015-09" db="EMBL/GenBank/DDBJ databases">
        <title>De novo assembly of Pectinophora gossypiella (Pink Bollworm) gut transcriptome.</title>
        <authorList>
            <person name="Tassone E.E."/>
        </authorList>
    </citation>
    <scope>NUCLEOTIDE SEQUENCE</scope>
</reference>
<accession>A0A1E1WR55</accession>
<dbReference type="PANTHER" id="PTHR11439">
    <property type="entry name" value="GAG-POL-RELATED RETROTRANSPOSON"/>
    <property type="match status" value="1"/>
</dbReference>
<feature type="non-terminal residue" evidence="1">
    <location>
        <position position="1"/>
    </location>
</feature>
<evidence type="ECO:0008006" key="2">
    <source>
        <dbReference type="Google" id="ProtNLM"/>
    </source>
</evidence>
<dbReference type="EMBL" id="GDQN01001728">
    <property type="protein sequence ID" value="JAT89326.1"/>
    <property type="molecule type" value="Transcribed_RNA"/>
</dbReference>